<dbReference type="SUPFAM" id="SSF56925">
    <property type="entry name" value="OMPA-like"/>
    <property type="match status" value="1"/>
</dbReference>
<evidence type="ECO:0000259" key="2">
    <source>
        <dbReference type="Pfam" id="PF13505"/>
    </source>
</evidence>
<evidence type="ECO:0000313" key="3">
    <source>
        <dbReference type="EMBL" id="VAW64104.1"/>
    </source>
</evidence>
<protein>
    <recommendedName>
        <fullName evidence="2">Outer membrane protein beta-barrel domain-containing protein</fullName>
    </recommendedName>
</protein>
<dbReference type="InterPro" id="IPR027385">
    <property type="entry name" value="Beta-barrel_OMP"/>
</dbReference>
<sequence length="227" mass="25681">MEYIKYNLMKNIIIILLLSSFTASAGGFDSLSDREERWELSFQTRYIDSINIDFKGGAEADLNDTLAWAIGLGYNFTENWAFNFDMGWSEAGYSGTRIDDNGTPATVSGDLYTSTANFSGIYNFTNKRFTPFAGASIGWTFIDSNIPSGEPPQTICWWDPWWGYVCSNYLPTKTSTEFNYGVVLGMRFDINEKLFFRGSAGKQWIDFKNVSGTPDLTVFRFDIGVMF</sequence>
<proteinExistence type="predicted"/>
<accession>A0A3B0Y6B3</accession>
<gene>
    <name evidence="3" type="ORF">MNBD_GAMMA09-1281</name>
</gene>
<dbReference type="EMBL" id="UOFI01000054">
    <property type="protein sequence ID" value="VAW64104.1"/>
    <property type="molecule type" value="Genomic_DNA"/>
</dbReference>
<keyword evidence="1" id="KW-0732">Signal</keyword>
<evidence type="ECO:0000256" key="1">
    <source>
        <dbReference type="ARBA" id="ARBA00022729"/>
    </source>
</evidence>
<organism evidence="3">
    <name type="scientific">hydrothermal vent metagenome</name>
    <dbReference type="NCBI Taxonomy" id="652676"/>
    <lineage>
        <taxon>unclassified sequences</taxon>
        <taxon>metagenomes</taxon>
        <taxon>ecological metagenomes</taxon>
    </lineage>
</organism>
<dbReference type="Pfam" id="PF13505">
    <property type="entry name" value="OMP_b-brl"/>
    <property type="match status" value="1"/>
</dbReference>
<dbReference type="AlphaFoldDB" id="A0A3B0Y6B3"/>
<name>A0A3B0Y6B3_9ZZZZ</name>
<dbReference type="Gene3D" id="2.40.160.20">
    <property type="match status" value="1"/>
</dbReference>
<feature type="domain" description="Outer membrane protein beta-barrel" evidence="2">
    <location>
        <begin position="15"/>
        <end position="227"/>
    </location>
</feature>
<reference evidence="3" key="1">
    <citation type="submission" date="2018-06" db="EMBL/GenBank/DDBJ databases">
        <authorList>
            <person name="Zhirakovskaya E."/>
        </authorList>
    </citation>
    <scope>NUCLEOTIDE SEQUENCE</scope>
</reference>
<dbReference type="InterPro" id="IPR011250">
    <property type="entry name" value="OMP/PagP_B-barrel"/>
</dbReference>